<dbReference type="STRING" id="1212765.MHLP_00165"/>
<gene>
    <name evidence="1" type="ordered locus">MHLP_00165</name>
</gene>
<dbReference type="PATRIC" id="fig|1212765.3.peg.33"/>
<proteinExistence type="predicted"/>
<organism evidence="1 2">
    <name type="scientific">Mycoplasma haematolamae (strain Purdue)</name>
    <dbReference type="NCBI Taxonomy" id="1212765"/>
    <lineage>
        <taxon>Bacteria</taxon>
        <taxon>Bacillati</taxon>
        <taxon>Mycoplasmatota</taxon>
        <taxon>Mollicutes</taxon>
        <taxon>Mycoplasmataceae</taxon>
        <taxon>Mycoplasma</taxon>
    </lineage>
</organism>
<dbReference type="KEGG" id="mhl:MHLP_00165"/>
<name>I7BIG7_MYCHA</name>
<reference evidence="1 2" key="1">
    <citation type="journal article" date="2012" name="J. Bacteriol.">
        <title>Genome Sequence of "Candidatus Mycoplasma haemolamae" Strain Purdue, a Red Blood Cell Pathogen of Alpacas (Vicugna pacos) and Llamas (Lama glama).</title>
        <authorList>
            <person name="Guimaraes A.M."/>
            <person name="Toth B."/>
            <person name="Santos A.P."/>
            <person name="do Nascimento N.C."/>
            <person name="Kritchevsky J.E."/>
            <person name="Messick J.B."/>
        </authorList>
    </citation>
    <scope>NUCLEOTIDE SEQUENCE [LARGE SCALE GENOMIC DNA]</scope>
    <source>
        <strain evidence="1 2">Purdue</strain>
    </source>
</reference>
<protein>
    <submittedName>
        <fullName evidence="1">Uncharacterized protein</fullName>
    </submittedName>
</protein>
<dbReference type="EMBL" id="CP003731">
    <property type="protein sequence ID" value="AFO51613.1"/>
    <property type="molecule type" value="Genomic_DNA"/>
</dbReference>
<evidence type="ECO:0000313" key="2">
    <source>
        <dbReference type="Proteomes" id="UP000006502"/>
    </source>
</evidence>
<dbReference type="HOGENOM" id="CLU_1110489_0_0_14"/>
<accession>I7BIG7</accession>
<evidence type="ECO:0000313" key="1">
    <source>
        <dbReference type="EMBL" id="AFO51613.1"/>
    </source>
</evidence>
<dbReference type="Proteomes" id="UP000006502">
    <property type="component" value="Chromosome"/>
</dbReference>
<sequence length="251" mass="28996">MEKNILDDPKFAVEKCYSASAGIEEKISNVLLLLNTVDGIPQMESLLNSLKLQKSNVLSLYDLLSSSIRTELVSLLEVMFDQKFKSSKLEKKMDELLYMIRVSSPFPADFNPEKLPKSEEYRQFLSLYSENMELVQEVVKLKSRVSLLLDSQKLLDKSYASKMAHIDYQIISLGRVISNWAEARREEVGPIYMNQFSKLEELIHIITEKEERFSKLTRMMKVNPESFMYNGLNKSLATQMEQLDSLLLSKK</sequence>
<dbReference type="OrthoDB" id="398143at2"/>
<dbReference type="AlphaFoldDB" id="I7BIG7"/>
<keyword evidence="2" id="KW-1185">Reference proteome</keyword>
<reference evidence="2" key="2">
    <citation type="submission" date="2012-07" db="EMBL/GenBank/DDBJ databases">
        <title>Complete genome sequence of 'Candidatus Mycoplasma haemolamae'.</title>
        <authorList>
            <person name="Guimaraes A.M.S."/>
            <person name="Toth B."/>
            <person name="Santos A.P."/>
            <person name="Nascimento N.C."/>
            <person name="Sojka J.E."/>
            <person name="Messick J.B."/>
        </authorList>
    </citation>
    <scope>NUCLEOTIDE SEQUENCE [LARGE SCALE GENOMIC DNA]</scope>
    <source>
        <strain evidence="2">Purdue</strain>
    </source>
</reference>